<dbReference type="GO" id="GO:0003688">
    <property type="term" value="F:DNA replication origin binding"/>
    <property type="evidence" value="ECO:0007669"/>
    <property type="project" value="TreeGrafter"/>
</dbReference>
<keyword evidence="8 19" id="KW-0235">DNA replication</keyword>
<feature type="domain" description="DNA-directed DNA polymerase family B exonuclease" evidence="24">
    <location>
        <begin position="522"/>
        <end position="766"/>
    </location>
</feature>
<dbReference type="NCBIfam" id="TIGR00592">
    <property type="entry name" value="pol2"/>
    <property type="match status" value="1"/>
</dbReference>
<feature type="region of interest" description="Disordered" evidence="20">
    <location>
        <begin position="1"/>
        <end position="28"/>
    </location>
</feature>
<keyword evidence="15 21" id="KW-0472">Membrane</keyword>
<dbReference type="Gene3D" id="1.10.3200.20">
    <property type="entry name" value="DNA Polymerase alpha, zinc finger"/>
    <property type="match status" value="1"/>
</dbReference>
<dbReference type="InterPro" id="IPR045846">
    <property type="entry name" value="POLBc_alpha"/>
</dbReference>
<evidence type="ECO:0000256" key="18">
    <source>
        <dbReference type="ARBA" id="ARBA00054627"/>
    </source>
</evidence>
<dbReference type="InterPro" id="IPR023211">
    <property type="entry name" value="DNA_pol_palm_dom_sf"/>
</dbReference>
<name>A0A9E7JDR8_9LILI</name>
<feature type="transmembrane region" description="Helical" evidence="21">
    <location>
        <begin position="1646"/>
        <end position="1669"/>
    </location>
</feature>
<keyword evidence="12 19" id="KW-0239">DNA-directed DNA polymerase</keyword>
<evidence type="ECO:0000256" key="16">
    <source>
        <dbReference type="ARBA" id="ARBA00023242"/>
    </source>
</evidence>
<reference evidence="27" key="1">
    <citation type="submission" date="2022-05" db="EMBL/GenBank/DDBJ databases">
        <title>The Musa troglodytarum L. genome provides insights into the mechanism of non-climacteric behaviour and enrichment of carotenoids.</title>
        <authorList>
            <person name="Wang J."/>
        </authorList>
    </citation>
    <scope>NUCLEOTIDE SEQUENCE</scope>
    <source>
        <tissue evidence="27">Leaf</tissue>
    </source>
</reference>
<dbReference type="Gene3D" id="2.40.50.730">
    <property type="match status" value="1"/>
</dbReference>
<feature type="domain" description="DNA-directed DNA polymerase family B multifunctional" evidence="22">
    <location>
        <begin position="841"/>
        <end position="1301"/>
    </location>
</feature>
<evidence type="ECO:0000259" key="26">
    <source>
        <dbReference type="Pfam" id="PF12254"/>
    </source>
</evidence>
<evidence type="ECO:0000256" key="11">
    <source>
        <dbReference type="ARBA" id="ARBA00022833"/>
    </source>
</evidence>
<dbReference type="Pfam" id="PF12254">
    <property type="entry name" value="DNA_pol_alpha_N"/>
    <property type="match status" value="1"/>
</dbReference>
<feature type="region of interest" description="Disordered" evidence="20">
    <location>
        <begin position="83"/>
        <end position="152"/>
    </location>
</feature>
<dbReference type="Pfam" id="PF08996">
    <property type="entry name" value="zf-DNA_Pol"/>
    <property type="match status" value="1"/>
</dbReference>
<evidence type="ECO:0000256" key="8">
    <source>
        <dbReference type="ARBA" id="ARBA00022705"/>
    </source>
</evidence>
<dbReference type="PANTHER" id="PTHR45861">
    <property type="entry name" value="DNA POLYMERASE ALPHA CATALYTIC SUBUNIT"/>
    <property type="match status" value="1"/>
</dbReference>
<comment type="subcellular location">
    <subcellularLocation>
        <location evidence="2">Membrane</location>
        <topology evidence="2">Multi-pass membrane protein</topology>
    </subcellularLocation>
    <subcellularLocation>
        <location evidence="1">Nucleus</location>
    </subcellularLocation>
</comment>
<evidence type="ECO:0000256" key="13">
    <source>
        <dbReference type="ARBA" id="ARBA00022989"/>
    </source>
</evidence>
<evidence type="ECO:0000256" key="14">
    <source>
        <dbReference type="ARBA" id="ARBA00023125"/>
    </source>
</evidence>
<feature type="domain" description="Zinc finger DNA-directed DNA polymerase family B alpha" evidence="25">
    <location>
        <begin position="1339"/>
        <end position="1546"/>
    </location>
</feature>
<dbReference type="GO" id="GO:0005658">
    <property type="term" value="C:alpha DNA polymerase:primase complex"/>
    <property type="evidence" value="ECO:0007669"/>
    <property type="project" value="TreeGrafter"/>
</dbReference>
<evidence type="ECO:0000256" key="6">
    <source>
        <dbReference type="ARBA" id="ARBA00022692"/>
    </source>
</evidence>
<keyword evidence="16" id="KW-0539">Nucleus</keyword>
<dbReference type="InterPro" id="IPR038256">
    <property type="entry name" value="Pol_alpha_znc_sf"/>
</dbReference>
<dbReference type="GO" id="GO:0006272">
    <property type="term" value="P:leading strand elongation"/>
    <property type="evidence" value="ECO:0007669"/>
    <property type="project" value="TreeGrafter"/>
</dbReference>
<feature type="region of interest" description="Disordered" evidence="20">
    <location>
        <begin position="1847"/>
        <end position="1885"/>
    </location>
</feature>
<dbReference type="OrthoDB" id="6755010at2759"/>
<keyword evidence="14 19" id="KW-0238">DNA-binding</keyword>
<keyword evidence="6 21" id="KW-0812">Transmembrane</keyword>
<dbReference type="InterPro" id="IPR001594">
    <property type="entry name" value="Palmitoyltrfase_DHHC"/>
</dbReference>
<proteinExistence type="inferred from homology"/>
<evidence type="ECO:0000259" key="25">
    <source>
        <dbReference type="Pfam" id="PF08996"/>
    </source>
</evidence>
<dbReference type="GO" id="GO:0016020">
    <property type="term" value="C:membrane"/>
    <property type="evidence" value="ECO:0007669"/>
    <property type="project" value="UniProtKB-SubCell"/>
</dbReference>
<dbReference type="InterPro" id="IPR017964">
    <property type="entry name" value="DNA-dir_DNA_pol_B_CS"/>
</dbReference>
<keyword evidence="9" id="KW-0479">Metal-binding</keyword>
<dbReference type="Gene3D" id="1.10.132.60">
    <property type="entry name" value="DNA polymerase family B, C-terminal domain"/>
    <property type="match status" value="1"/>
</dbReference>
<dbReference type="InterPro" id="IPR043502">
    <property type="entry name" value="DNA/RNA_pol_sf"/>
</dbReference>
<comment type="function">
    <text evidence="18">Polymerase alpha in a complex with DNA primase is a replicative polymerase.</text>
</comment>
<dbReference type="GO" id="GO:0003682">
    <property type="term" value="F:chromatin binding"/>
    <property type="evidence" value="ECO:0007669"/>
    <property type="project" value="TreeGrafter"/>
</dbReference>
<evidence type="ECO:0000256" key="3">
    <source>
        <dbReference type="ARBA" id="ARBA00005755"/>
    </source>
</evidence>
<keyword evidence="5 19" id="KW-0808">Transferase</keyword>
<dbReference type="EC" id="2.7.7.7" evidence="19"/>
<evidence type="ECO:0000256" key="7">
    <source>
        <dbReference type="ARBA" id="ARBA00022695"/>
    </source>
</evidence>
<sequence>MEQSERENMEEPTVSGRRARSRGADSAVRSAALERLKALRSSGGRRSDAGGLQIKMEAPIYDTVAEEDYAALVARRREEARGFIVDDDGLGYTDEGQEEDWSNPSLPYFSGEEEDLSGGEEERPKKRKAPRKDPAPKKPPPSSLSAAAAMMGKQRLSSMFTSSVFKKNDRTKGSSLSSDSIVDDVIAEFAPDETDREERRRRSLASGILNMPRTAILTPPAVQIKAELPQPVVSDRVVESGKAMDEAVLAESERGLQEDDYMGHENHVDMEAREEKDLDNSVEPAVNGGFNEVKSDAKMEEPQNEKRLSLNAKIKVENDASVMSATAGWRAVCGEEAHDGPEAGVNESMVNVDADEKSEFTLDTDGSLPFYIIDAHEEMFGGNSGTLYLFGKVKAGSAYHSCCVIVKNMQRCVYAIPKDSVFDSKTIAEFETDTPDSRNSEAALRTTLQEMASGIKSEIAKRLLDLNVSTFSMAPVKRSYAFERSDIPTGEQYVVKINYPFKDPPLPADLRGEYFLALLGTHNRKIKGPSWLSISKFMSCPAAQRVSWCKFEILVDCPKDICVTSSKTLLEIPPVIVTAINLKTVINEKSNANEIVTASVICCHKAKIDGPMVPSEWKKRGTLTHFSVVRKLEGGIFPMGLAKEVSDRNLRAGVNTLSLESSERALLNRLMIELNKLDSDILVGHNISGFDLDVLLHRAQACKVPSSMWSKIGRLKRSVMPKLTKGGGLYGSGASPGIMSCIAGRLLCDTYLCSRDLLKEVSYSLTQLAKTQLNRDTKEISPHDIPSMFQSSKMLLELASTLELELFVEYGETDAWLSLELMFHLSVLPLARQLTNISGNLWGKTLQGARAQRVEYLLLHAFHAKKYIMPDKIPARAKEHSTMKRKLTNGEEGGDDDVDHDSPDNDAYHVYQGRGRKGPAYAGGLVLEPKKGLYDKYILLLDFNSLYPSIIQEYNICFTTVERSPEGLVPSLPSSRTTGVLPELLRNLVERRRMVKSWLKTASGLKVQQLDIQQQALKLTANSMYGCLGFSNSRFYAKPLAELITLQGREILQSTVDLVQNNLNLEVIYGDTDSIMIYSGLDDIAKAKAIAGKVIQEVNKKYRCLEIDLDGLYKRMLLLKKKKYAAVKVLFKDGMPYEVIERKGLDMVRRDWSLLAKEIGDFCLSQILSGSTCEEVVENIHSCLMKVQEDMRNGEIALEKYVITKTLTKAPKDYPDAKNQPHVQVALRLKKNGYSGCSAGDTVPYIICCQQDSLSGPSTGIAQRARHPEEIKKDYSNWIIDINYYLSQQIHPVVSRLCASIQGTSPARLAECLGLDSSKFQFKSSESVGQDPSSVLSAITDEEERYRGCEPLRLSCPSCSSTFDCPPVSSLLSTMHKENQSDSQAEDLTGANFWKRMRCPRCPDSIDGCKISSAMLANQVKRQAENFICTYYKGLMMCDDEICKYTTRSLNLRVIGDSERGTVCPNYPRCNGHLIRQYTEANLYKQLSYFCHVLDATRFLEKLEQKATAPIEKELSMIRPVVSPAASVIQKIRDRCSYGWVQLDDLYWGEEEEKGVIFCVLVARNLLHKFPAYNSGYAVLIVAIAFTIHVLVLLLMTSTRDPGIVPRASHPPEEEFSYDTRTEIGGRHTPSLTFPRIKEVMRNYRYFFLFVSSSTLLCIYVFAMCALYIKFLMDGDYPTVWKAMKNSPASVVLMIYCFVALWFVGGLTGFHLYLIGTNQTTYENFRYRGDNRVSAYNRGYLNNFIEVLCTEIKPSRINLRAYVQDETARPPPASRTRDVEEEPASSPRVKVEDDLEIGGDLLKISRRRNYEEVDEEMGGTNSNELHGALSESELMVGSDTQVPVIRSDVKNSSWGRRSGSWDLPPGVLAASSSATGGDMLQKSTR</sequence>
<evidence type="ECO:0000256" key="12">
    <source>
        <dbReference type="ARBA" id="ARBA00022932"/>
    </source>
</evidence>
<feature type="domain" description="DNA polymerase alpha catalytic subunit N-terminal" evidence="26">
    <location>
        <begin position="33"/>
        <end position="101"/>
    </location>
</feature>
<dbReference type="Pfam" id="PF00136">
    <property type="entry name" value="DNA_pol_B"/>
    <property type="match status" value="1"/>
</dbReference>
<gene>
    <name evidence="27" type="ORF">MUK42_10091</name>
</gene>
<dbReference type="Pfam" id="PF01529">
    <property type="entry name" value="DHHC"/>
    <property type="match status" value="1"/>
</dbReference>
<comment type="similarity">
    <text evidence="3 19">Belongs to the DNA polymerase type-B family.</text>
</comment>
<dbReference type="GO" id="GO:0000166">
    <property type="term" value="F:nucleotide binding"/>
    <property type="evidence" value="ECO:0007669"/>
    <property type="project" value="InterPro"/>
</dbReference>
<dbReference type="InterPro" id="IPR006133">
    <property type="entry name" value="DNA-dir_DNA_pol_B_exonuc"/>
</dbReference>
<dbReference type="InterPro" id="IPR006172">
    <property type="entry name" value="DNA-dir_DNA_pol_B"/>
</dbReference>
<dbReference type="GO" id="GO:0006273">
    <property type="term" value="P:lagging strand elongation"/>
    <property type="evidence" value="ECO:0007669"/>
    <property type="project" value="TreeGrafter"/>
</dbReference>
<evidence type="ECO:0000256" key="15">
    <source>
        <dbReference type="ARBA" id="ARBA00023136"/>
    </source>
</evidence>
<accession>A0A9E7JDR8</accession>
<dbReference type="Gene3D" id="3.30.420.10">
    <property type="entry name" value="Ribonuclease H-like superfamily/Ribonuclease H"/>
    <property type="match status" value="1"/>
</dbReference>
<dbReference type="FunFam" id="1.10.3200.20:FF:000003">
    <property type="entry name" value="DNA polymerase"/>
    <property type="match status" value="1"/>
</dbReference>
<comment type="similarity">
    <text evidence="4">Belongs to the DHHC palmitoyltransferase family.</text>
</comment>
<dbReference type="SMART" id="SM00486">
    <property type="entry name" value="POLBc"/>
    <property type="match status" value="1"/>
</dbReference>
<dbReference type="FunFam" id="1.10.132.60:FF:000004">
    <property type="entry name" value="DNA polymerase"/>
    <property type="match status" value="1"/>
</dbReference>
<evidence type="ECO:0000256" key="10">
    <source>
        <dbReference type="ARBA" id="ARBA00022771"/>
    </source>
</evidence>
<dbReference type="Gene3D" id="1.10.287.690">
    <property type="entry name" value="Helix hairpin bin"/>
    <property type="match status" value="1"/>
</dbReference>
<evidence type="ECO:0000256" key="17">
    <source>
        <dbReference type="ARBA" id="ARBA00049244"/>
    </source>
</evidence>
<evidence type="ECO:0000256" key="1">
    <source>
        <dbReference type="ARBA" id="ARBA00004123"/>
    </source>
</evidence>
<dbReference type="PANTHER" id="PTHR45861:SF1">
    <property type="entry name" value="DNA POLYMERASE ALPHA CATALYTIC SUBUNIT"/>
    <property type="match status" value="1"/>
</dbReference>
<dbReference type="InterPro" id="IPR012337">
    <property type="entry name" value="RNaseH-like_sf"/>
</dbReference>
<dbReference type="SUPFAM" id="SSF53098">
    <property type="entry name" value="Ribonuclease H-like"/>
    <property type="match status" value="1"/>
</dbReference>
<dbReference type="GO" id="GO:0008270">
    <property type="term" value="F:zinc ion binding"/>
    <property type="evidence" value="ECO:0007669"/>
    <property type="project" value="UniProtKB-KW"/>
</dbReference>
<evidence type="ECO:0000256" key="4">
    <source>
        <dbReference type="ARBA" id="ARBA00008574"/>
    </source>
</evidence>
<dbReference type="CDD" id="cd05776">
    <property type="entry name" value="DNA_polB_alpha_exo"/>
    <property type="match status" value="1"/>
</dbReference>
<feature type="compositionally biased region" description="Acidic residues" evidence="20">
    <location>
        <begin position="85"/>
        <end position="101"/>
    </location>
</feature>
<keyword evidence="7 19" id="KW-0548">Nucleotidyltransferase</keyword>
<dbReference type="InterPro" id="IPR036397">
    <property type="entry name" value="RNaseH_sf"/>
</dbReference>
<dbReference type="CDD" id="cd05532">
    <property type="entry name" value="POLBc_alpha"/>
    <property type="match status" value="1"/>
</dbReference>
<feature type="transmembrane region" description="Helical" evidence="21">
    <location>
        <begin position="1689"/>
        <end position="1716"/>
    </location>
</feature>
<evidence type="ECO:0000313" key="27">
    <source>
        <dbReference type="EMBL" id="URD76877.1"/>
    </source>
</evidence>
<protein>
    <recommendedName>
        <fullName evidence="19">DNA polymerase</fullName>
        <ecNumber evidence="19">2.7.7.7</ecNumber>
    </recommendedName>
</protein>
<dbReference type="PRINTS" id="PR00106">
    <property type="entry name" value="DNAPOLB"/>
</dbReference>
<evidence type="ECO:0000256" key="20">
    <source>
        <dbReference type="SAM" id="MobiDB-lite"/>
    </source>
</evidence>
<dbReference type="GO" id="GO:0016409">
    <property type="term" value="F:palmitoyltransferase activity"/>
    <property type="evidence" value="ECO:0007669"/>
    <property type="project" value="InterPro"/>
</dbReference>
<comment type="catalytic activity">
    <reaction evidence="17 19">
        <text>DNA(n) + a 2'-deoxyribonucleoside 5'-triphosphate = DNA(n+1) + diphosphate</text>
        <dbReference type="Rhea" id="RHEA:22508"/>
        <dbReference type="Rhea" id="RHEA-COMP:17339"/>
        <dbReference type="Rhea" id="RHEA-COMP:17340"/>
        <dbReference type="ChEBI" id="CHEBI:33019"/>
        <dbReference type="ChEBI" id="CHEBI:61560"/>
        <dbReference type="ChEBI" id="CHEBI:173112"/>
        <dbReference type="EC" id="2.7.7.7"/>
    </reaction>
</comment>
<keyword evidence="13 21" id="KW-1133">Transmembrane helix</keyword>
<dbReference type="Gene3D" id="3.30.70.2820">
    <property type="match status" value="1"/>
</dbReference>
<dbReference type="GO" id="GO:1902975">
    <property type="term" value="P:mitotic DNA replication initiation"/>
    <property type="evidence" value="ECO:0007669"/>
    <property type="project" value="InterPro"/>
</dbReference>
<dbReference type="InterPro" id="IPR015088">
    <property type="entry name" value="Znf_DNA-dir_DNA_pol_B_alpha"/>
</dbReference>
<dbReference type="Gene3D" id="3.90.1600.10">
    <property type="entry name" value="Palm domain of DNA polymerase"/>
    <property type="match status" value="1"/>
</dbReference>
<evidence type="ECO:0000256" key="19">
    <source>
        <dbReference type="RuleBase" id="RU000442"/>
    </source>
</evidence>
<evidence type="ECO:0000313" key="28">
    <source>
        <dbReference type="Proteomes" id="UP001055439"/>
    </source>
</evidence>
<keyword evidence="10" id="KW-0863">Zinc-finger</keyword>
<keyword evidence="28" id="KW-1185">Reference proteome</keyword>
<dbReference type="GO" id="GO:0003697">
    <property type="term" value="F:single-stranded DNA binding"/>
    <property type="evidence" value="ECO:0007669"/>
    <property type="project" value="TreeGrafter"/>
</dbReference>
<dbReference type="FunFam" id="1.10.287.690:FF:000004">
    <property type="entry name" value="DNA polymerase"/>
    <property type="match status" value="1"/>
</dbReference>
<feature type="region of interest" description="Disordered" evidence="20">
    <location>
        <begin position="879"/>
        <end position="904"/>
    </location>
</feature>
<organism evidence="27 28">
    <name type="scientific">Musa troglodytarum</name>
    <name type="common">fe'i banana</name>
    <dbReference type="NCBI Taxonomy" id="320322"/>
    <lineage>
        <taxon>Eukaryota</taxon>
        <taxon>Viridiplantae</taxon>
        <taxon>Streptophyta</taxon>
        <taxon>Embryophyta</taxon>
        <taxon>Tracheophyta</taxon>
        <taxon>Spermatophyta</taxon>
        <taxon>Magnoliopsida</taxon>
        <taxon>Liliopsida</taxon>
        <taxon>Zingiberales</taxon>
        <taxon>Musaceae</taxon>
        <taxon>Musa</taxon>
    </lineage>
</organism>
<dbReference type="InterPro" id="IPR024647">
    <property type="entry name" value="DNA_pol_a_cat_su_N"/>
</dbReference>
<feature type="compositionally biased region" description="Polar residues" evidence="20">
    <location>
        <begin position="1870"/>
        <end position="1885"/>
    </location>
</feature>
<dbReference type="FunFam" id="3.30.420.10:FF:000043">
    <property type="entry name" value="DNA polymerase"/>
    <property type="match status" value="1"/>
</dbReference>
<evidence type="ECO:0000256" key="2">
    <source>
        <dbReference type="ARBA" id="ARBA00004141"/>
    </source>
</evidence>
<dbReference type="Pfam" id="PF03104">
    <property type="entry name" value="DNA_pol_B_exo1"/>
    <property type="match status" value="1"/>
</dbReference>
<evidence type="ECO:0000256" key="9">
    <source>
        <dbReference type="ARBA" id="ARBA00022723"/>
    </source>
</evidence>
<feature type="domain" description="Palmitoyltransferase DHHC" evidence="23">
    <location>
        <begin position="1642"/>
        <end position="1726"/>
    </location>
</feature>
<dbReference type="InterPro" id="IPR042087">
    <property type="entry name" value="DNA_pol_B_thumb"/>
</dbReference>
<evidence type="ECO:0000259" key="22">
    <source>
        <dbReference type="Pfam" id="PF00136"/>
    </source>
</evidence>
<feature type="transmembrane region" description="Helical" evidence="21">
    <location>
        <begin position="1577"/>
        <end position="1597"/>
    </location>
</feature>
<dbReference type="SUPFAM" id="SSF56672">
    <property type="entry name" value="DNA/RNA polymerases"/>
    <property type="match status" value="1"/>
</dbReference>
<dbReference type="Proteomes" id="UP001055439">
    <property type="component" value="Chromosome 1"/>
</dbReference>
<dbReference type="InterPro" id="IPR006134">
    <property type="entry name" value="DNA-dir_DNA_pol_B_multi_dom"/>
</dbReference>
<evidence type="ECO:0000259" key="24">
    <source>
        <dbReference type="Pfam" id="PF03104"/>
    </source>
</evidence>
<evidence type="ECO:0000259" key="23">
    <source>
        <dbReference type="Pfam" id="PF01529"/>
    </source>
</evidence>
<evidence type="ECO:0000256" key="5">
    <source>
        <dbReference type="ARBA" id="ARBA00022679"/>
    </source>
</evidence>
<keyword evidence="11" id="KW-0862">Zinc</keyword>
<dbReference type="GO" id="GO:0003887">
    <property type="term" value="F:DNA-directed DNA polymerase activity"/>
    <property type="evidence" value="ECO:0007669"/>
    <property type="project" value="UniProtKB-KW"/>
</dbReference>
<dbReference type="PROSITE" id="PS00116">
    <property type="entry name" value="DNA_POLYMERASE_B"/>
    <property type="match status" value="1"/>
</dbReference>
<evidence type="ECO:0000256" key="21">
    <source>
        <dbReference type="SAM" id="Phobius"/>
    </source>
</evidence>
<dbReference type="EMBL" id="CP097502">
    <property type="protein sequence ID" value="URD76877.1"/>
    <property type="molecule type" value="Genomic_DNA"/>
</dbReference>
<feature type="region of interest" description="Disordered" evidence="20">
    <location>
        <begin position="1765"/>
        <end position="1790"/>
    </location>
</feature>